<evidence type="ECO:0000313" key="1">
    <source>
        <dbReference type="EMBL" id="CEM43507.1"/>
    </source>
</evidence>
<dbReference type="AlphaFoldDB" id="A0A0G4HH91"/>
<organism evidence="1">
    <name type="scientific">Chromera velia CCMP2878</name>
    <dbReference type="NCBI Taxonomy" id="1169474"/>
    <lineage>
        <taxon>Eukaryota</taxon>
        <taxon>Sar</taxon>
        <taxon>Alveolata</taxon>
        <taxon>Colpodellida</taxon>
        <taxon>Chromeraceae</taxon>
        <taxon>Chromera</taxon>
    </lineage>
</organism>
<dbReference type="VEuPathDB" id="CryptoDB:Cvel_27580"/>
<accession>A0A0G4HH91</accession>
<name>A0A0G4HH91_9ALVE</name>
<protein>
    <submittedName>
        <fullName evidence="1">Uncharacterized protein</fullName>
    </submittedName>
</protein>
<sequence length="199" mass="22605">MVADGLELLAFLDTEEPHVNRDYQVLVPAVMMVMAELREVDRLRGASVEELAPREEAIKGVAQRALDTFSRWRTSWTPPVGGEYDADNVIIQVDRSNKVTACIEMRVGPRDNCLGNGCSLPFECESRQCPRQACRIARQSSCECIRTARRELPQQLRDNFPTYLAAFRQDERNDGRMFGEDFDAFLATLRRVADGNFNL</sequence>
<proteinExistence type="predicted"/>
<gene>
    <name evidence="1" type="ORF">Cvel_27580</name>
</gene>
<dbReference type="EMBL" id="CDMZ01002703">
    <property type="protein sequence ID" value="CEM43507.1"/>
    <property type="molecule type" value="Genomic_DNA"/>
</dbReference>
<reference evidence="1" key="1">
    <citation type="submission" date="2014-11" db="EMBL/GenBank/DDBJ databases">
        <authorList>
            <person name="Otto D Thomas"/>
            <person name="Naeem Raeece"/>
        </authorList>
    </citation>
    <scope>NUCLEOTIDE SEQUENCE</scope>
</reference>